<comment type="catalytic activity">
    <reaction evidence="11">
        <text>Fe(II)-heme o + 2 A + H2O = Fe(II)-heme a + 2 AH2</text>
        <dbReference type="Rhea" id="RHEA:63388"/>
        <dbReference type="ChEBI" id="CHEBI:13193"/>
        <dbReference type="ChEBI" id="CHEBI:15377"/>
        <dbReference type="ChEBI" id="CHEBI:17499"/>
        <dbReference type="ChEBI" id="CHEBI:60530"/>
        <dbReference type="ChEBI" id="CHEBI:61715"/>
        <dbReference type="EC" id="1.17.99.9"/>
    </reaction>
    <physiologicalReaction direction="left-to-right" evidence="11">
        <dbReference type="Rhea" id="RHEA:63389"/>
    </physiologicalReaction>
</comment>
<dbReference type="Pfam" id="PF02628">
    <property type="entry name" value="COX15-CtaA"/>
    <property type="match status" value="1"/>
</dbReference>
<feature type="transmembrane region" description="Helical" evidence="12">
    <location>
        <begin position="161"/>
        <end position="180"/>
    </location>
</feature>
<protein>
    <recommendedName>
        <fullName evidence="12">Heme A synthase</fullName>
        <shortName evidence="12">HAS</shortName>
        <ecNumber evidence="12">1.17.99.9</ecNumber>
    </recommendedName>
    <alternativeName>
        <fullName evidence="12">Cytochrome aa3-controlling protein</fullName>
    </alternativeName>
</protein>
<comment type="pathway">
    <text evidence="10 12">Porphyrin-containing compound metabolism; heme A biosynthesis; heme A from heme O: step 1/1.</text>
</comment>
<keyword evidence="7 12" id="KW-0408">Iron</keyword>
<dbReference type="InterPro" id="IPR003780">
    <property type="entry name" value="COX15/CtaA_fam"/>
</dbReference>
<dbReference type="GO" id="GO:0005886">
    <property type="term" value="C:plasma membrane"/>
    <property type="evidence" value="ECO:0007669"/>
    <property type="project" value="UniProtKB-SubCell"/>
</dbReference>
<dbReference type="HAMAP" id="MF_01665">
    <property type="entry name" value="HemeA_synth_type2"/>
    <property type="match status" value="1"/>
</dbReference>
<dbReference type="InterPro" id="IPR023754">
    <property type="entry name" value="HemeA_Synthase_type2"/>
</dbReference>
<dbReference type="PANTHER" id="PTHR23289">
    <property type="entry name" value="CYTOCHROME C OXIDASE ASSEMBLY PROTEIN COX15"/>
    <property type="match status" value="1"/>
</dbReference>
<evidence type="ECO:0000256" key="9">
    <source>
        <dbReference type="ARBA" id="ARBA00023136"/>
    </source>
</evidence>
<comment type="subunit">
    <text evidence="12">Interacts with CtaB.</text>
</comment>
<feature type="transmembrane region" description="Helical" evidence="12">
    <location>
        <begin position="267"/>
        <end position="283"/>
    </location>
</feature>
<evidence type="ECO:0000256" key="12">
    <source>
        <dbReference type="HAMAP-Rule" id="MF_01665"/>
    </source>
</evidence>
<dbReference type="OrthoDB" id="9793156at2"/>
<organism evidence="13 14">
    <name type="scientific">Sphingomonas oleivorans</name>
    <dbReference type="NCBI Taxonomy" id="1735121"/>
    <lineage>
        <taxon>Bacteria</taxon>
        <taxon>Pseudomonadati</taxon>
        <taxon>Pseudomonadota</taxon>
        <taxon>Alphaproteobacteria</taxon>
        <taxon>Sphingomonadales</taxon>
        <taxon>Sphingomonadaceae</taxon>
        <taxon>Sphingomonas</taxon>
    </lineage>
</organism>
<feature type="transmembrane region" description="Helical" evidence="12">
    <location>
        <begin position="201"/>
        <end position="222"/>
    </location>
</feature>
<dbReference type="UniPathway" id="UPA00269">
    <property type="reaction ID" value="UER00713"/>
</dbReference>
<dbReference type="RefSeq" id="WP_107967497.1">
    <property type="nucleotide sequence ID" value="NZ_NWBU01000007.1"/>
</dbReference>
<feature type="transmembrane region" description="Helical" evidence="12">
    <location>
        <begin position="324"/>
        <end position="343"/>
    </location>
</feature>
<evidence type="ECO:0000313" key="13">
    <source>
        <dbReference type="EMBL" id="PTQ11503.1"/>
    </source>
</evidence>
<keyword evidence="3 12" id="KW-0812">Transmembrane</keyword>
<evidence type="ECO:0000256" key="11">
    <source>
        <dbReference type="ARBA" id="ARBA00048044"/>
    </source>
</evidence>
<evidence type="ECO:0000256" key="8">
    <source>
        <dbReference type="ARBA" id="ARBA00023133"/>
    </source>
</evidence>
<feature type="transmembrane region" description="Helical" evidence="12">
    <location>
        <begin position="131"/>
        <end position="149"/>
    </location>
</feature>
<keyword evidence="9 12" id="KW-0472">Membrane</keyword>
<comment type="similarity">
    <text evidence="12">Belongs to the COX15/CtaA family. Type 2 subfamily.</text>
</comment>
<keyword evidence="5 12" id="KW-1133">Transmembrane helix</keyword>
<keyword evidence="6 12" id="KW-0560">Oxidoreductase</keyword>
<dbReference type="GO" id="GO:0006784">
    <property type="term" value="P:heme A biosynthetic process"/>
    <property type="evidence" value="ECO:0007669"/>
    <property type="project" value="UniProtKB-UniRule"/>
</dbReference>
<proteinExistence type="inferred from homology"/>
<comment type="caution">
    <text evidence="13">The sequence shown here is derived from an EMBL/GenBank/DDBJ whole genome shotgun (WGS) entry which is preliminary data.</text>
</comment>
<dbReference type="GO" id="GO:0016653">
    <property type="term" value="F:oxidoreductase activity, acting on NAD(P)H, heme protein as acceptor"/>
    <property type="evidence" value="ECO:0007669"/>
    <property type="project" value="TreeGrafter"/>
</dbReference>
<comment type="subcellular location">
    <subcellularLocation>
        <location evidence="12">Cell membrane</location>
        <topology evidence="12">Multi-pass membrane protein</topology>
    </subcellularLocation>
    <subcellularLocation>
        <location evidence="2">Membrane</location>
        <topology evidence="2">Multi-pass membrane protein</topology>
    </subcellularLocation>
</comment>
<evidence type="ECO:0000256" key="5">
    <source>
        <dbReference type="ARBA" id="ARBA00022989"/>
    </source>
</evidence>
<sequence length="345" mass="37569">MLFSRPAAPSPRPRAIANWLLLVALMVLLMVVVGGTTRLTESGLSMVRWEPVSGAIPPLNAEQWNAEFDAYKVSPEYQKINRGMSLEEFKGIFFWEYLHRLIGRLIGLVFALPFLWFLWRRAIPKGYGPRLAALLALGGLQGAIGWWMVASGLIDRPDVSHIRLAIHLLAALLIFAGLIWTALDLRALARNRARPARMTGLAAAALAILAVQLLLGAFTAGLDAGFAFSSWPKMGDQWFPAGGWHQGWDPVRNAIDNPIVVQFIHRWFAWIAAAAALMLAWRAQQRGVKGAAHMIATMVVLQISLGIATLLSGVAIPIAVAHQAVAALLLAGLVWAAHGIGAVRR</sequence>
<dbReference type="PANTHER" id="PTHR23289:SF2">
    <property type="entry name" value="CYTOCHROME C OXIDASE ASSEMBLY PROTEIN COX15 HOMOLOG"/>
    <property type="match status" value="1"/>
</dbReference>
<dbReference type="GO" id="GO:0046872">
    <property type="term" value="F:metal ion binding"/>
    <property type="evidence" value="ECO:0007669"/>
    <property type="project" value="UniProtKB-KW"/>
</dbReference>
<dbReference type="EC" id="1.17.99.9" evidence="12"/>
<evidence type="ECO:0000256" key="2">
    <source>
        <dbReference type="ARBA" id="ARBA00004141"/>
    </source>
</evidence>
<evidence type="ECO:0000256" key="6">
    <source>
        <dbReference type="ARBA" id="ARBA00023002"/>
    </source>
</evidence>
<keyword evidence="14" id="KW-1185">Reference proteome</keyword>
<reference evidence="13 14" key="1">
    <citation type="submission" date="2017-09" db="EMBL/GenBank/DDBJ databases">
        <title>Sphingomonas panjinensis sp.nov., isolated from oil-contaminated soil.</title>
        <authorList>
            <person name="Wang L."/>
            <person name="Chen L."/>
        </authorList>
    </citation>
    <scope>NUCLEOTIDE SEQUENCE [LARGE SCALE GENOMIC DNA]</scope>
    <source>
        <strain evidence="13 14">FW-11</strain>
    </source>
</reference>
<feature type="transmembrane region" description="Helical" evidence="12">
    <location>
        <begin position="295"/>
        <end position="318"/>
    </location>
</feature>
<dbReference type="GO" id="GO:0120547">
    <property type="term" value="F:heme A synthase activity"/>
    <property type="evidence" value="ECO:0007669"/>
    <property type="project" value="UniProtKB-EC"/>
</dbReference>
<evidence type="ECO:0000256" key="3">
    <source>
        <dbReference type="ARBA" id="ARBA00022692"/>
    </source>
</evidence>
<dbReference type="Proteomes" id="UP000244162">
    <property type="component" value="Unassembled WGS sequence"/>
</dbReference>
<dbReference type="EMBL" id="NWBU01000007">
    <property type="protein sequence ID" value="PTQ11503.1"/>
    <property type="molecule type" value="Genomic_DNA"/>
</dbReference>
<dbReference type="AlphaFoldDB" id="A0A2T5FY90"/>
<evidence type="ECO:0000313" key="14">
    <source>
        <dbReference type="Proteomes" id="UP000244162"/>
    </source>
</evidence>
<feature type="binding site" description="axial binding residue" evidence="12">
    <location>
        <position position="322"/>
    </location>
    <ligand>
        <name>heme</name>
        <dbReference type="ChEBI" id="CHEBI:30413"/>
    </ligand>
    <ligandPart>
        <name>Fe</name>
        <dbReference type="ChEBI" id="CHEBI:18248"/>
    </ligandPart>
</feature>
<name>A0A2T5FY90_9SPHN</name>
<feature type="transmembrane region" description="Helical" evidence="12">
    <location>
        <begin position="20"/>
        <end position="39"/>
    </location>
</feature>
<evidence type="ECO:0000256" key="4">
    <source>
        <dbReference type="ARBA" id="ARBA00022723"/>
    </source>
</evidence>
<keyword evidence="8 12" id="KW-0350">Heme biosynthesis</keyword>
<comment type="cofactor">
    <cofactor evidence="1 12">
        <name>heme b</name>
        <dbReference type="ChEBI" id="CHEBI:60344"/>
    </cofactor>
</comment>
<feature type="binding site" description="axial binding residue" evidence="12">
    <location>
        <position position="265"/>
    </location>
    <ligand>
        <name>heme</name>
        <dbReference type="ChEBI" id="CHEBI:30413"/>
    </ligand>
    <ligandPart>
        <name>Fe</name>
        <dbReference type="ChEBI" id="CHEBI:18248"/>
    </ligandPart>
</feature>
<gene>
    <name evidence="12" type="primary">ctaA</name>
    <name evidence="13" type="ORF">CLG96_08680</name>
</gene>
<evidence type="ECO:0000256" key="1">
    <source>
        <dbReference type="ARBA" id="ARBA00001970"/>
    </source>
</evidence>
<accession>A0A2T5FY90</accession>
<comment type="function">
    <text evidence="12">Catalyzes the conversion of heme O to heme A by two successive hydroxylations of the methyl group at C8. The first hydroxylation forms heme I, the second hydroxylation results in an unstable dihydroxymethyl group, which spontaneously dehydrates, resulting in the formyl group of heme A.</text>
</comment>
<evidence type="ECO:0000256" key="7">
    <source>
        <dbReference type="ARBA" id="ARBA00023004"/>
    </source>
</evidence>
<evidence type="ECO:0000256" key="10">
    <source>
        <dbReference type="ARBA" id="ARBA00044501"/>
    </source>
</evidence>
<feature type="transmembrane region" description="Helical" evidence="12">
    <location>
        <begin position="101"/>
        <end position="119"/>
    </location>
</feature>
<keyword evidence="4 12" id="KW-0479">Metal-binding</keyword>
<keyword evidence="12" id="KW-1003">Cell membrane</keyword>